<dbReference type="EMBL" id="WJXA01000002">
    <property type="protein sequence ID" value="KAF7151343.1"/>
    <property type="molecule type" value="Genomic_DNA"/>
</dbReference>
<dbReference type="InterPro" id="IPR007175">
    <property type="entry name" value="Rpr2/Snm1/Rpp21"/>
</dbReference>
<name>A0A834HC92_RHOSS</name>
<comment type="caution">
    <text evidence="2">The sequence shown here is derived from an EMBL/GenBank/DDBJ whole genome shotgun (WGS) entry which is preliminary data.</text>
</comment>
<evidence type="ECO:0000313" key="3">
    <source>
        <dbReference type="Proteomes" id="UP000626092"/>
    </source>
</evidence>
<dbReference type="PANTHER" id="PTHR36072:SF2">
    <property type="entry name" value="OS01G0531000 PROTEIN"/>
    <property type="match status" value="1"/>
</dbReference>
<evidence type="ECO:0000256" key="1">
    <source>
        <dbReference type="SAM" id="MobiDB-lite"/>
    </source>
</evidence>
<dbReference type="GO" id="GO:0006396">
    <property type="term" value="P:RNA processing"/>
    <property type="evidence" value="ECO:0007669"/>
    <property type="project" value="InterPro"/>
</dbReference>
<keyword evidence="3" id="KW-1185">Reference proteome</keyword>
<reference evidence="2" key="1">
    <citation type="submission" date="2019-11" db="EMBL/GenBank/DDBJ databases">
        <authorList>
            <person name="Liu Y."/>
            <person name="Hou J."/>
            <person name="Li T.-Q."/>
            <person name="Guan C.-H."/>
            <person name="Wu X."/>
            <person name="Wu H.-Z."/>
            <person name="Ling F."/>
            <person name="Zhang R."/>
            <person name="Shi X.-G."/>
            <person name="Ren J.-P."/>
            <person name="Chen E.-F."/>
            <person name="Sun J.-M."/>
        </authorList>
    </citation>
    <scope>NUCLEOTIDE SEQUENCE</scope>
    <source>
        <strain evidence="2">Adult_tree_wgs_1</strain>
        <tissue evidence="2">Leaves</tissue>
    </source>
</reference>
<feature type="compositionally biased region" description="Polar residues" evidence="1">
    <location>
        <begin position="211"/>
        <end position="222"/>
    </location>
</feature>
<dbReference type="OrthoDB" id="1937463at2759"/>
<dbReference type="AlphaFoldDB" id="A0A834HC92"/>
<dbReference type="Proteomes" id="UP000626092">
    <property type="component" value="Unassembled WGS sequence"/>
</dbReference>
<organism evidence="2 3">
    <name type="scientific">Rhododendron simsii</name>
    <name type="common">Sims's rhododendron</name>
    <dbReference type="NCBI Taxonomy" id="118357"/>
    <lineage>
        <taxon>Eukaryota</taxon>
        <taxon>Viridiplantae</taxon>
        <taxon>Streptophyta</taxon>
        <taxon>Embryophyta</taxon>
        <taxon>Tracheophyta</taxon>
        <taxon>Spermatophyta</taxon>
        <taxon>Magnoliopsida</taxon>
        <taxon>eudicotyledons</taxon>
        <taxon>Gunneridae</taxon>
        <taxon>Pentapetalae</taxon>
        <taxon>asterids</taxon>
        <taxon>Ericales</taxon>
        <taxon>Ericaceae</taxon>
        <taxon>Ericoideae</taxon>
        <taxon>Rhodoreae</taxon>
        <taxon>Rhododendron</taxon>
    </lineage>
</organism>
<dbReference type="Pfam" id="PF04032">
    <property type="entry name" value="Rpr2"/>
    <property type="match status" value="1"/>
</dbReference>
<evidence type="ECO:0000313" key="2">
    <source>
        <dbReference type="EMBL" id="KAF7151343.1"/>
    </source>
</evidence>
<feature type="region of interest" description="Disordered" evidence="1">
    <location>
        <begin position="1"/>
        <end position="22"/>
    </location>
</feature>
<dbReference type="PANTHER" id="PTHR36072">
    <property type="entry name" value="OS01G0541600 PROTEIN"/>
    <property type="match status" value="1"/>
</dbReference>
<feature type="region of interest" description="Disordered" evidence="1">
    <location>
        <begin position="148"/>
        <end position="277"/>
    </location>
</feature>
<protein>
    <submittedName>
        <fullName evidence="2">Uncharacterized protein</fullName>
    </submittedName>
</protein>
<proteinExistence type="predicted"/>
<accession>A0A834HC92</accession>
<sequence>MGKKQSNKKPPNFRSGSMPSMTLREESIGKMKTNVNPKSMLKLDHLRNLTVWASGEASIPSLGAFFGHRLAAVREALGAPPDLSCVILILLSFCRCESILQPGYNCTIRIEKNRAKARRSRHKRPNISTQNNVIYSCHFCSHQNLKRGTPRGHTKEICPPKAKPPMKSKSSRSIVLKSINSEKPAMSNPEVKRTDEIASPAMTTEDLVTETPATPSVSTCTTLLEAKRTKRNRSASKKAAEPESNSAALDAEKSVGTSNKRKKKPWTSLKEIAEDSEHGNNRSLTHLAIPFLI</sequence>
<gene>
    <name evidence="2" type="ORF">RHSIM_Rhsim02G0231000</name>
</gene>